<dbReference type="SUPFAM" id="SSF53850">
    <property type="entry name" value="Periplasmic binding protein-like II"/>
    <property type="match status" value="1"/>
</dbReference>
<reference evidence="3 4" key="1">
    <citation type="submission" date="2024-04" db="EMBL/GenBank/DDBJ databases">
        <title>Okeanomitos corallinicola gen. &amp; sp. nov. (Nostocales, Cyanobacteria), a new toxic marine heterocyst-forming cyanobacterium from a coral reef.</title>
        <authorList>
            <person name="Li H."/>
            <person name="Li R."/>
            <person name="Kang J."/>
            <person name="Hii K.S."/>
            <person name="Mohamed H.F."/>
            <person name="Xu X."/>
            <person name="Luo Z."/>
        </authorList>
    </citation>
    <scope>NUCLEOTIDE SEQUENCE [LARGE SCALE GENOMIC DNA]</scope>
    <source>
        <strain evidence="3 4">TIOX110</strain>
    </source>
</reference>
<evidence type="ECO:0000313" key="3">
    <source>
        <dbReference type="EMBL" id="WZB89744.1"/>
    </source>
</evidence>
<keyword evidence="2" id="KW-0732">Signal</keyword>
<keyword evidence="4" id="KW-1185">Reference proteome</keyword>
<dbReference type="Pfam" id="PF12974">
    <property type="entry name" value="Phosphonate-bd"/>
    <property type="match status" value="1"/>
</dbReference>
<comment type="similarity">
    <text evidence="1">Belongs to the phosphate/phosphite/phosphonate binding protein family.</text>
</comment>
<sequence>MPSVILLAILVWCTGCSDQKKQLIFNSNSSNPTQTSDFNQQSKTLQIAVIPAQSSSEQLAKLQDLAAYLESVLPRKFDIQIQKDYDTAVELIVNEKVQIAYLSPLTYVKAKQLNPEIEPILAPITKLTGRPWHTSMIIANSAKIKSVEDLYNNRFGFVSKSSTTGFLIPSVELFQKLGINPEQAFKEVQFLGSHNQAIAALIAGKVDAIAIDQEAFLKAQVENKLDQKKYVKIWESSPLPTDPIVVSTKLEPRLINGIKKALLDAPEGIIAVSGVETAGYTIVDDMNYERIRQLQKKLDDNTLNQITIIKN</sequence>
<dbReference type="PANTHER" id="PTHR35841">
    <property type="entry name" value="PHOSPHONATES-BINDING PERIPLASMIC PROTEIN"/>
    <property type="match status" value="1"/>
</dbReference>
<protein>
    <submittedName>
        <fullName evidence="3">Phosphate/phosphite/phosphonate ABC transporter substrate-binding protein</fullName>
    </submittedName>
</protein>
<dbReference type="EMBL" id="CP150886">
    <property type="protein sequence ID" value="WZB89744.1"/>
    <property type="molecule type" value="Genomic_DNA"/>
</dbReference>
<dbReference type="NCBIfam" id="TIGR01098">
    <property type="entry name" value="3A0109s03R"/>
    <property type="match status" value="1"/>
</dbReference>
<dbReference type="Proteomes" id="UP001483337">
    <property type="component" value="Chromosome"/>
</dbReference>
<gene>
    <name evidence="3" type="primary">phnD</name>
    <name evidence="3" type="ORF">WJM97_08650</name>
</gene>
<accession>A0ABZ2UWP2</accession>
<dbReference type="PANTHER" id="PTHR35841:SF1">
    <property type="entry name" value="PHOSPHONATES-BINDING PERIPLASMIC PROTEIN"/>
    <property type="match status" value="1"/>
</dbReference>
<evidence type="ECO:0000256" key="1">
    <source>
        <dbReference type="ARBA" id="ARBA00007162"/>
    </source>
</evidence>
<proteinExistence type="inferred from homology"/>
<evidence type="ECO:0000256" key="2">
    <source>
        <dbReference type="ARBA" id="ARBA00022729"/>
    </source>
</evidence>
<dbReference type="Gene3D" id="3.40.190.10">
    <property type="entry name" value="Periplasmic binding protein-like II"/>
    <property type="match status" value="2"/>
</dbReference>
<name>A0ABZ2UWP2_9CYAN</name>
<dbReference type="InterPro" id="IPR005770">
    <property type="entry name" value="PhnD"/>
</dbReference>
<evidence type="ECO:0000313" key="4">
    <source>
        <dbReference type="Proteomes" id="UP001483337"/>
    </source>
</evidence>
<dbReference type="RefSeq" id="WP_353932639.1">
    <property type="nucleotide sequence ID" value="NZ_CP150886.1"/>
</dbReference>
<organism evidence="3 4">
    <name type="scientific">Okeanomitos corallinicola TIOX110</name>
    <dbReference type="NCBI Taxonomy" id="3133117"/>
    <lineage>
        <taxon>Bacteria</taxon>
        <taxon>Bacillati</taxon>
        <taxon>Cyanobacteriota</taxon>
        <taxon>Cyanophyceae</taxon>
        <taxon>Nostocales</taxon>
        <taxon>Aphanizomenonaceae</taxon>
        <taxon>Okeanomitos</taxon>
    </lineage>
</organism>